<dbReference type="EMBL" id="AAGLUV010000020">
    <property type="protein sequence ID" value="EBP4585886.1"/>
    <property type="molecule type" value="Genomic_DNA"/>
</dbReference>
<gene>
    <name evidence="1" type="ORF">VH79_22290</name>
</gene>
<protein>
    <submittedName>
        <fullName evidence="1">Uncharacterized protein</fullName>
    </submittedName>
</protein>
<reference evidence="1" key="1">
    <citation type="submission" date="2018-07" db="EMBL/GenBank/DDBJ databases">
        <authorList>
            <consortium name="GenomeTrakr network: Whole genome sequencing for foodborne pathogen traceback"/>
        </authorList>
    </citation>
    <scope>NUCLEOTIDE SEQUENCE [LARGE SCALE GENOMIC DNA]</scope>
    <source>
        <strain evidence="1">FDA00008842</strain>
    </source>
</reference>
<name>A0A5U3IJC7_SALER</name>
<accession>A0A5U3IJC7</accession>
<proteinExistence type="predicted"/>
<sequence>MSVKTEVKSLRRICERISHGGDIAPFIGSTKPGYIYVDFYERNRALVDDNSAWDVDEWEAQKMILPFSGRDEFRRVYRLARLLRGRPRTRLELSRWRTYD</sequence>
<dbReference type="Proteomes" id="UP000839610">
    <property type="component" value="Unassembled WGS sequence"/>
</dbReference>
<comment type="caution">
    <text evidence="1">The sequence shown here is derived from an EMBL/GenBank/DDBJ whole genome shotgun (WGS) entry which is preliminary data.</text>
</comment>
<organism evidence="1">
    <name type="scientific">Salmonella enterica</name>
    <name type="common">Salmonella choleraesuis</name>
    <dbReference type="NCBI Taxonomy" id="28901"/>
    <lineage>
        <taxon>Bacteria</taxon>
        <taxon>Pseudomonadati</taxon>
        <taxon>Pseudomonadota</taxon>
        <taxon>Gammaproteobacteria</taxon>
        <taxon>Enterobacterales</taxon>
        <taxon>Enterobacteriaceae</taxon>
        <taxon>Salmonella</taxon>
    </lineage>
</organism>
<dbReference type="AlphaFoldDB" id="A0A5U3IJC7"/>
<evidence type="ECO:0000313" key="1">
    <source>
        <dbReference type="EMBL" id="EBP4585886.1"/>
    </source>
</evidence>